<dbReference type="STRING" id="80852.AWOD_I_0218"/>
<sequence>MFSFFKKKPVINEQAVNEPLNNEIINEQADETQSIDAIVEKVIAHINAHPMTHFRSESEGGPLRVNTNNKGRFVRFSLQTDVSFHLDTIEIYNKDGRNIAPGKNTIISSSYDNDLKYSGEGALVGKKNGGCNFHTQREKNPWLIVDLGTVRNLDEIVVYNRSGQFYTRALSLKIESSWDLVSWQPIFDNWSVLKNYQNEGDISPLENALLYAAVLEGTVAKTLINKYRSDNDNESALKIHNLVNGLVRKHGLALGPHGFTQTFELSSPERKKLVFSELALILKVINEDFGAPAFISSGTLLGIVRDGQFIGHDDDVDICYISQVETEEEVLSERIRLMEFLKTKGFNTAFSGIAHYWCHTPKGINLDIFTGFTEEGFCSMNPIGRREVKAEDVLPLQKIQSNGVELYLPRNPEPLLVLNYGPNWKTPDPLWTFNWGKAKQDFQFLYL</sequence>
<protein>
    <submittedName>
        <fullName evidence="3">Putative phosphorylcholine metabolizing protein</fullName>
    </submittedName>
</protein>
<dbReference type="InterPro" id="IPR008979">
    <property type="entry name" value="Galactose-bd-like_sf"/>
</dbReference>
<keyword evidence="4" id="KW-1185">Reference proteome</keyword>
<feature type="domain" description="F5/8 type C" evidence="1">
    <location>
        <begin position="108"/>
        <end position="188"/>
    </location>
</feature>
<dbReference type="Pfam" id="PF04991">
    <property type="entry name" value="LicD"/>
    <property type="match status" value="1"/>
</dbReference>
<name>A0A090IM46_9GAMM</name>
<dbReference type="InterPro" id="IPR007074">
    <property type="entry name" value="LicD/FKTN/FKRP_NTP_transf"/>
</dbReference>
<dbReference type="Pfam" id="PF00754">
    <property type="entry name" value="F5_F8_type_C"/>
    <property type="match status" value="1"/>
</dbReference>
<dbReference type="EMBL" id="LN554846">
    <property type="protein sequence ID" value="CED70313.1"/>
    <property type="molecule type" value="Genomic_DNA"/>
</dbReference>
<evidence type="ECO:0000313" key="3">
    <source>
        <dbReference type="EMBL" id="CED70313.1"/>
    </source>
</evidence>
<dbReference type="InterPro" id="IPR052942">
    <property type="entry name" value="LPS_cholinephosphotransferase"/>
</dbReference>
<dbReference type="GeneID" id="28539747"/>
<accession>A0A090IM46</accession>
<dbReference type="HOGENOM" id="CLU_645382_0_0_6"/>
<feature type="domain" description="LicD/FKTN/FKRP nucleotidyltransferase" evidence="2">
    <location>
        <begin position="293"/>
        <end position="319"/>
    </location>
</feature>
<reference evidence="4" key="1">
    <citation type="submission" date="2014-09" db="EMBL/GenBank/DDBJ databases">
        <authorList>
            <person name="Hjerde E."/>
        </authorList>
    </citation>
    <scope>NUCLEOTIDE SEQUENCE [LARGE SCALE GENOMIC DNA]</scope>
    <source>
        <strain evidence="4">06/09/139</strain>
    </source>
</reference>
<dbReference type="SUPFAM" id="SSF49785">
    <property type="entry name" value="Galactose-binding domain-like"/>
    <property type="match status" value="1"/>
</dbReference>
<dbReference type="GO" id="GO:0009100">
    <property type="term" value="P:glycoprotein metabolic process"/>
    <property type="evidence" value="ECO:0007669"/>
    <property type="project" value="UniProtKB-ARBA"/>
</dbReference>
<dbReference type="KEGG" id="awd:AWOD_I_0218"/>
<gene>
    <name evidence="3" type="ORF">AWOD_I_0218</name>
</gene>
<evidence type="ECO:0000259" key="1">
    <source>
        <dbReference type="Pfam" id="PF00754"/>
    </source>
</evidence>
<dbReference type="OrthoDB" id="9786100at2"/>
<organism evidence="3 4">
    <name type="scientific">Aliivibrio wodanis</name>
    <dbReference type="NCBI Taxonomy" id="80852"/>
    <lineage>
        <taxon>Bacteria</taxon>
        <taxon>Pseudomonadati</taxon>
        <taxon>Pseudomonadota</taxon>
        <taxon>Gammaproteobacteria</taxon>
        <taxon>Vibrionales</taxon>
        <taxon>Vibrionaceae</taxon>
        <taxon>Aliivibrio</taxon>
    </lineage>
</organism>
<dbReference type="AlphaFoldDB" id="A0A090IM46"/>
<evidence type="ECO:0000313" key="4">
    <source>
        <dbReference type="Proteomes" id="UP000032427"/>
    </source>
</evidence>
<evidence type="ECO:0000259" key="2">
    <source>
        <dbReference type="Pfam" id="PF04991"/>
    </source>
</evidence>
<proteinExistence type="predicted"/>
<dbReference type="PATRIC" id="fig|80852.17.peg.224"/>
<dbReference type="Proteomes" id="UP000032427">
    <property type="component" value="Chromosome 1"/>
</dbReference>
<dbReference type="InterPro" id="IPR000421">
    <property type="entry name" value="FA58C"/>
</dbReference>
<dbReference type="PANTHER" id="PTHR43404">
    <property type="entry name" value="LIPOPOLYSACCHARIDE CHOLINEPHOSPHOTRANSFERASE LICD"/>
    <property type="match status" value="1"/>
</dbReference>
<dbReference type="Gene3D" id="2.60.120.260">
    <property type="entry name" value="Galactose-binding domain-like"/>
    <property type="match status" value="1"/>
</dbReference>
<dbReference type="PANTHER" id="PTHR43404:SF1">
    <property type="entry name" value="MNN4P"/>
    <property type="match status" value="1"/>
</dbReference>